<reference evidence="2" key="1">
    <citation type="submission" date="2022-08" db="EMBL/GenBank/DDBJ databases">
        <authorList>
            <person name="Gutierrez-Valencia J."/>
        </authorList>
    </citation>
    <scope>NUCLEOTIDE SEQUENCE</scope>
</reference>
<evidence type="ECO:0000256" key="1">
    <source>
        <dbReference type="SAM" id="MobiDB-lite"/>
    </source>
</evidence>
<name>A0AAV0QFP7_9ROSI</name>
<gene>
    <name evidence="2" type="ORF">LITE_LOCUS42759</name>
</gene>
<feature type="region of interest" description="Disordered" evidence="1">
    <location>
        <begin position="1"/>
        <end position="78"/>
    </location>
</feature>
<dbReference type="Proteomes" id="UP001154282">
    <property type="component" value="Unassembled WGS sequence"/>
</dbReference>
<feature type="compositionally biased region" description="Low complexity" evidence="1">
    <location>
        <begin position="59"/>
        <end position="74"/>
    </location>
</feature>
<keyword evidence="3" id="KW-1185">Reference proteome</keyword>
<feature type="region of interest" description="Disordered" evidence="1">
    <location>
        <begin position="95"/>
        <end position="123"/>
    </location>
</feature>
<accession>A0AAV0QFP7</accession>
<evidence type="ECO:0000313" key="2">
    <source>
        <dbReference type="EMBL" id="CAI0543193.1"/>
    </source>
</evidence>
<evidence type="ECO:0000313" key="3">
    <source>
        <dbReference type="Proteomes" id="UP001154282"/>
    </source>
</evidence>
<organism evidence="2 3">
    <name type="scientific">Linum tenue</name>
    <dbReference type="NCBI Taxonomy" id="586396"/>
    <lineage>
        <taxon>Eukaryota</taxon>
        <taxon>Viridiplantae</taxon>
        <taxon>Streptophyta</taxon>
        <taxon>Embryophyta</taxon>
        <taxon>Tracheophyta</taxon>
        <taxon>Spermatophyta</taxon>
        <taxon>Magnoliopsida</taxon>
        <taxon>eudicotyledons</taxon>
        <taxon>Gunneridae</taxon>
        <taxon>Pentapetalae</taxon>
        <taxon>rosids</taxon>
        <taxon>fabids</taxon>
        <taxon>Malpighiales</taxon>
        <taxon>Linaceae</taxon>
        <taxon>Linum</taxon>
    </lineage>
</organism>
<protein>
    <submittedName>
        <fullName evidence="2">Uncharacterized protein</fullName>
    </submittedName>
</protein>
<sequence>MVRPRPRQVPGPILGRSPILPHRRVPRRLRLGHRRPLRRPGDFRQEQGARSDPLQVGHAGRPGLRLPRAPGPQRGEVRRGCVVQGRGPDLQRRWAGLLGQPEPGPRAEHFSHLGLPGGSHGRG</sequence>
<dbReference type="AlphaFoldDB" id="A0AAV0QFP7"/>
<feature type="compositionally biased region" description="Basic residues" evidence="1">
    <location>
        <begin position="21"/>
        <end position="38"/>
    </location>
</feature>
<dbReference type="EMBL" id="CAMGYJ010000009">
    <property type="protein sequence ID" value="CAI0543193.1"/>
    <property type="molecule type" value="Genomic_DNA"/>
</dbReference>
<proteinExistence type="predicted"/>
<comment type="caution">
    <text evidence="2">The sequence shown here is derived from an EMBL/GenBank/DDBJ whole genome shotgun (WGS) entry which is preliminary data.</text>
</comment>
<feature type="compositionally biased region" description="Basic and acidic residues" evidence="1">
    <location>
        <begin position="39"/>
        <end position="49"/>
    </location>
</feature>